<organism evidence="1 2">
    <name type="scientific">Vigna angularis var. angularis</name>
    <dbReference type="NCBI Taxonomy" id="157739"/>
    <lineage>
        <taxon>Eukaryota</taxon>
        <taxon>Viridiplantae</taxon>
        <taxon>Streptophyta</taxon>
        <taxon>Embryophyta</taxon>
        <taxon>Tracheophyta</taxon>
        <taxon>Spermatophyta</taxon>
        <taxon>Magnoliopsida</taxon>
        <taxon>eudicotyledons</taxon>
        <taxon>Gunneridae</taxon>
        <taxon>Pentapetalae</taxon>
        <taxon>rosids</taxon>
        <taxon>fabids</taxon>
        <taxon>Fabales</taxon>
        <taxon>Fabaceae</taxon>
        <taxon>Papilionoideae</taxon>
        <taxon>50 kb inversion clade</taxon>
        <taxon>NPAAA clade</taxon>
        <taxon>indigoferoid/millettioid clade</taxon>
        <taxon>Phaseoleae</taxon>
        <taxon>Vigna</taxon>
    </lineage>
</organism>
<name>A0A0S3R757_PHAAN</name>
<evidence type="ECO:0000313" key="2">
    <source>
        <dbReference type="Proteomes" id="UP000291084"/>
    </source>
</evidence>
<protein>
    <submittedName>
        <fullName evidence="1">Uncharacterized protein</fullName>
    </submittedName>
</protein>
<dbReference type="AlphaFoldDB" id="A0A0S3R757"/>
<gene>
    <name evidence="1" type="primary">Vigan.01G435600</name>
    <name evidence="1" type="ORF">VIGAN_01435600</name>
</gene>
<dbReference type="EMBL" id="AP015034">
    <property type="protein sequence ID" value="BAT76368.1"/>
    <property type="molecule type" value="Genomic_DNA"/>
</dbReference>
<dbReference type="Proteomes" id="UP000291084">
    <property type="component" value="Chromosome 1"/>
</dbReference>
<evidence type="ECO:0000313" key="1">
    <source>
        <dbReference type="EMBL" id="BAT76368.1"/>
    </source>
</evidence>
<proteinExistence type="predicted"/>
<accession>A0A0S3R757</accession>
<reference evidence="1 2" key="1">
    <citation type="journal article" date="2015" name="Sci. Rep.">
        <title>The power of single molecule real-time sequencing technology in the de novo assembly of a eukaryotic genome.</title>
        <authorList>
            <person name="Sakai H."/>
            <person name="Naito K."/>
            <person name="Ogiso-Tanaka E."/>
            <person name="Takahashi Y."/>
            <person name="Iseki K."/>
            <person name="Muto C."/>
            <person name="Satou K."/>
            <person name="Teruya K."/>
            <person name="Shiroma A."/>
            <person name="Shimoji M."/>
            <person name="Hirano T."/>
            <person name="Itoh T."/>
            <person name="Kaga A."/>
            <person name="Tomooka N."/>
        </authorList>
    </citation>
    <scope>NUCLEOTIDE SEQUENCE [LARGE SCALE GENOMIC DNA]</scope>
    <source>
        <strain evidence="2">cv. Shumari</strain>
    </source>
</reference>
<sequence>MIKESHVEYEKLHIENCQESSQIKCPKSYLVSLKRGKPKCETARNWGQRGSTERGKETPLVLTIKLQWSLGPISSTAQPTKHKSVFSKRTRRRDVYTNNGIHKNVLSTKDEKDQWSHFSFLEKEILMWRDVILNLGNKTC</sequence>
<keyword evidence="2" id="KW-1185">Reference proteome</keyword>